<feature type="domain" description="Zn(2)-C6 fungal-type" evidence="3">
    <location>
        <begin position="8"/>
        <end position="38"/>
    </location>
</feature>
<dbReference type="SUPFAM" id="SSF57701">
    <property type="entry name" value="Zn2/Cys6 DNA-binding domain"/>
    <property type="match status" value="1"/>
</dbReference>
<proteinExistence type="predicted"/>
<dbReference type="Pfam" id="PF00172">
    <property type="entry name" value="Zn_clus"/>
    <property type="match status" value="1"/>
</dbReference>
<evidence type="ECO:0000256" key="1">
    <source>
        <dbReference type="ARBA" id="ARBA00023242"/>
    </source>
</evidence>
<gene>
    <name evidence="4" type="ORF">WHR41_01844</name>
</gene>
<feature type="region of interest" description="Disordered" evidence="2">
    <location>
        <begin position="81"/>
        <end position="111"/>
    </location>
</feature>
<sequence length="204" mass="22915">MSATNAHACKRCRSRYQKCDQLQPICSRCKTAKQSCAYELDFAAERHTNLEQTDFNPNQTWLPIPPNIDFHLETFDGDGNAPFGSAQRSSYPTSPPYADRSNGYPARANTSEDVQYVTASRTIPLTDVTSHKRNREDAPFQSNLEIWLLRHYVSRITPFFDFFDAQAHFAFDVPSRARSKPMLANALLATLCAAYAPHSTASGD</sequence>
<dbReference type="GO" id="GO:0000976">
    <property type="term" value="F:transcription cis-regulatory region binding"/>
    <property type="evidence" value="ECO:0007669"/>
    <property type="project" value="TreeGrafter"/>
</dbReference>
<accession>A0AB34L160</accession>
<keyword evidence="5" id="KW-1185">Reference proteome</keyword>
<evidence type="ECO:0000313" key="4">
    <source>
        <dbReference type="EMBL" id="KAL1589443.1"/>
    </source>
</evidence>
<dbReference type="GeneID" id="96003288"/>
<organism evidence="4 5">
    <name type="scientific">Cladosporium halotolerans</name>
    <dbReference type="NCBI Taxonomy" id="1052096"/>
    <lineage>
        <taxon>Eukaryota</taxon>
        <taxon>Fungi</taxon>
        <taxon>Dikarya</taxon>
        <taxon>Ascomycota</taxon>
        <taxon>Pezizomycotina</taxon>
        <taxon>Dothideomycetes</taxon>
        <taxon>Dothideomycetidae</taxon>
        <taxon>Cladosporiales</taxon>
        <taxon>Cladosporiaceae</taxon>
        <taxon>Cladosporium</taxon>
    </lineage>
</organism>
<dbReference type="CDD" id="cd00067">
    <property type="entry name" value="GAL4"/>
    <property type="match status" value="1"/>
</dbReference>
<dbReference type="Proteomes" id="UP000803884">
    <property type="component" value="Unassembled WGS sequence"/>
</dbReference>
<keyword evidence="1" id="KW-0539">Nucleus</keyword>
<comment type="caution">
    <text evidence="4">The sequence shown here is derived from an EMBL/GenBank/DDBJ whole genome shotgun (WGS) entry which is preliminary data.</text>
</comment>
<evidence type="ECO:0000256" key="2">
    <source>
        <dbReference type="SAM" id="MobiDB-lite"/>
    </source>
</evidence>
<dbReference type="InterPro" id="IPR036864">
    <property type="entry name" value="Zn2-C6_fun-type_DNA-bd_sf"/>
</dbReference>
<dbReference type="GO" id="GO:0005634">
    <property type="term" value="C:nucleus"/>
    <property type="evidence" value="ECO:0007669"/>
    <property type="project" value="TreeGrafter"/>
</dbReference>
<dbReference type="GO" id="GO:0000981">
    <property type="term" value="F:DNA-binding transcription factor activity, RNA polymerase II-specific"/>
    <property type="evidence" value="ECO:0007669"/>
    <property type="project" value="InterPro"/>
</dbReference>
<dbReference type="PANTHER" id="PTHR37534">
    <property type="entry name" value="TRANSCRIPTIONAL ACTIVATOR PROTEIN UGA3"/>
    <property type="match status" value="1"/>
</dbReference>
<dbReference type="Gene3D" id="4.10.240.10">
    <property type="entry name" value="Zn(2)-C6 fungal-type DNA-binding domain"/>
    <property type="match status" value="1"/>
</dbReference>
<protein>
    <recommendedName>
        <fullName evidence="3">Zn(2)-C6 fungal-type domain-containing protein</fullName>
    </recommendedName>
</protein>
<dbReference type="AlphaFoldDB" id="A0AB34L160"/>
<evidence type="ECO:0000259" key="3">
    <source>
        <dbReference type="PROSITE" id="PS50048"/>
    </source>
</evidence>
<dbReference type="InterPro" id="IPR001138">
    <property type="entry name" value="Zn2Cys6_DnaBD"/>
</dbReference>
<dbReference type="RefSeq" id="XP_069232548.1">
    <property type="nucleotide sequence ID" value="XM_069370450.1"/>
</dbReference>
<dbReference type="EMBL" id="JAAQHG020000004">
    <property type="protein sequence ID" value="KAL1589443.1"/>
    <property type="molecule type" value="Genomic_DNA"/>
</dbReference>
<dbReference type="GO" id="GO:0045944">
    <property type="term" value="P:positive regulation of transcription by RNA polymerase II"/>
    <property type="evidence" value="ECO:0007669"/>
    <property type="project" value="TreeGrafter"/>
</dbReference>
<dbReference type="PANTHER" id="PTHR37534:SF24">
    <property type="entry name" value="MISCELLANEOUS ZN(II)2CYS6 TRANSCRIPTION FACTOR (EUROFUNG)-RELATED"/>
    <property type="match status" value="1"/>
</dbReference>
<dbReference type="SMART" id="SM00066">
    <property type="entry name" value="GAL4"/>
    <property type="match status" value="1"/>
</dbReference>
<dbReference type="PROSITE" id="PS50048">
    <property type="entry name" value="ZN2_CY6_FUNGAL_2"/>
    <property type="match status" value="1"/>
</dbReference>
<evidence type="ECO:0000313" key="5">
    <source>
        <dbReference type="Proteomes" id="UP000803884"/>
    </source>
</evidence>
<name>A0AB34L160_9PEZI</name>
<reference evidence="4 5" key="1">
    <citation type="journal article" date="2020" name="Microbiol. Resour. Announc.">
        <title>Draft Genome Sequence of a Cladosporium Species Isolated from the Mesophotic Ascidian Didemnum maculosum.</title>
        <authorList>
            <person name="Gioti A."/>
            <person name="Siaperas R."/>
            <person name="Nikolaivits E."/>
            <person name="Le Goff G."/>
            <person name="Ouazzani J."/>
            <person name="Kotoulas G."/>
            <person name="Topakas E."/>
        </authorList>
    </citation>
    <scope>NUCLEOTIDE SEQUENCE [LARGE SCALE GENOMIC DNA]</scope>
    <source>
        <strain evidence="4 5">TM138-S3</strain>
    </source>
</reference>
<dbReference type="GO" id="GO:0008270">
    <property type="term" value="F:zinc ion binding"/>
    <property type="evidence" value="ECO:0007669"/>
    <property type="project" value="InterPro"/>
</dbReference>